<dbReference type="KEGG" id="ccac:CcaHIS019_0702970"/>
<protein>
    <recommendedName>
        <fullName evidence="5">CENP-V/GFA domain-containing protein</fullName>
    </recommendedName>
</protein>
<dbReference type="InterPro" id="IPR006913">
    <property type="entry name" value="CENP-V/GFA"/>
</dbReference>
<dbReference type="Pfam" id="PF04828">
    <property type="entry name" value="GFA"/>
    <property type="match status" value="1"/>
</dbReference>
<dbReference type="PANTHER" id="PTHR33337:SF44">
    <property type="entry name" value="DUF636 DOMAIN PROTEIN (AFU_ORTHOLOGUE AFUA_1G09754)"/>
    <property type="match status" value="1"/>
</dbReference>
<dbReference type="EMBL" id="AP028219">
    <property type="protein sequence ID" value="BEI94716.1"/>
    <property type="molecule type" value="Genomic_DNA"/>
</dbReference>
<name>A0AA48L9L6_9TREE</name>
<dbReference type="PANTHER" id="PTHR33337">
    <property type="entry name" value="GFA DOMAIN-CONTAINING PROTEIN"/>
    <property type="match status" value="1"/>
</dbReference>
<evidence type="ECO:0000259" key="5">
    <source>
        <dbReference type="PROSITE" id="PS51891"/>
    </source>
</evidence>
<gene>
    <name evidence="6" type="ORF">CcaverHIS019_0702970</name>
</gene>
<evidence type="ECO:0000256" key="2">
    <source>
        <dbReference type="ARBA" id="ARBA00022723"/>
    </source>
</evidence>
<dbReference type="RefSeq" id="XP_060459981.1">
    <property type="nucleotide sequence ID" value="XM_060603715.1"/>
</dbReference>
<keyword evidence="3" id="KW-0862">Zinc</keyword>
<evidence type="ECO:0000256" key="3">
    <source>
        <dbReference type="ARBA" id="ARBA00022833"/>
    </source>
</evidence>
<dbReference type="SUPFAM" id="SSF51316">
    <property type="entry name" value="Mss4-like"/>
    <property type="match status" value="1"/>
</dbReference>
<dbReference type="AlphaFoldDB" id="A0AA48L9L6"/>
<dbReference type="GO" id="GO:0046872">
    <property type="term" value="F:metal ion binding"/>
    <property type="evidence" value="ECO:0007669"/>
    <property type="project" value="UniProtKB-KW"/>
</dbReference>
<proteinExistence type="inferred from homology"/>
<keyword evidence="4" id="KW-0456">Lyase</keyword>
<dbReference type="Proteomes" id="UP001233271">
    <property type="component" value="Chromosome 7b"/>
</dbReference>
<dbReference type="InterPro" id="IPR011057">
    <property type="entry name" value="Mss4-like_sf"/>
</dbReference>
<keyword evidence="2" id="KW-0479">Metal-binding</keyword>
<evidence type="ECO:0000256" key="4">
    <source>
        <dbReference type="ARBA" id="ARBA00023239"/>
    </source>
</evidence>
<accession>A0AA48L9L6</accession>
<comment type="similarity">
    <text evidence="1">Belongs to the Gfa family.</text>
</comment>
<dbReference type="GeneID" id="85498586"/>
<evidence type="ECO:0000313" key="6">
    <source>
        <dbReference type="EMBL" id="BEI94716.1"/>
    </source>
</evidence>
<organism evidence="6 7">
    <name type="scientific">Cutaneotrichosporon cavernicola</name>
    <dbReference type="NCBI Taxonomy" id="279322"/>
    <lineage>
        <taxon>Eukaryota</taxon>
        <taxon>Fungi</taxon>
        <taxon>Dikarya</taxon>
        <taxon>Basidiomycota</taxon>
        <taxon>Agaricomycotina</taxon>
        <taxon>Tremellomycetes</taxon>
        <taxon>Trichosporonales</taxon>
        <taxon>Trichosporonaceae</taxon>
        <taxon>Cutaneotrichosporon</taxon>
    </lineage>
</organism>
<dbReference type="Gene3D" id="3.90.1590.10">
    <property type="entry name" value="glutathione-dependent formaldehyde- activating enzyme (gfa)"/>
    <property type="match status" value="1"/>
</dbReference>
<keyword evidence="7" id="KW-1185">Reference proteome</keyword>
<reference evidence="6" key="1">
    <citation type="journal article" date="2023" name="BMC Genomics">
        <title>Chromosome-level genome assemblies of Cutaneotrichosporon spp. (Trichosporonales, Basidiomycota) reveal imbalanced evolution between nucleotide sequences and chromosome synteny.</title>
        <authorList>
            <person name="Kobayashi Y."/>
            <person name="Kayamori A."/>
            <person name="Aoki K."/>
            <person name="Shiwa Y."/>
            <person name="Matsutani M."/>
            <person name="Fujita N."/>
            <person name="Sugita T."/>
            <person name="Iwasaki W."/>
            <person name="Tanaka N."/>
            <person name="Takashima M."/>
        </authorList>
    </citation>
    <scope>NUCLEOTIDE SEQUENCE</scope>
    <source>
        <strain evidence="6">HIS019</strain>
    </source>
</reference>
<sequence length="178" mass="20150">MPMLLTGSCHCRKVKYTLETNTPVPYQMCQCSICRKVGGYMGSVNIMGNTPTLKFLRGDELIKYVSLGWADGSKYIPVLEFGPDDKPQKMATSERVFCRECSAALWNYHPEYPEWIYPFASSIETELPKPDVKYFTILRTSCPDYVPTPVGFDVYDDYGPAAGGSIESWHKKNGCWVE</sequence>
<dbReference type="GO" id="GO:0016846">
    <property type="term" value="F:carbon-sulfur lyase activity"/>
    <property type="evidence" value="ECO:0007669"/>
    <property type="project" value="InterPro"/>
</dbReference>
<feature type="domain" description="CENP-V/GFA" evidence="5">
    <location>
        <begin position="5"/>
        <end position="156"/>
    </location>
</feature>
<dbReference type="PROSITE" id="PS51891">
    <property type="entry name" value="CENP_V_GFA"/>
    <property type="match status" value="1"/>
</dbReference>
<evidence type="ECO:0000256" key="1">
    <source>
        <dbReference type="ARBA" id="ARBA00005495"/>
    </source>
</evidence>
<evidence type="ECO:0000313" key="7">
    <source>
        <dbReference type="Proteomes" id="UP001233271"/>
    </source>
</evidence>